<dbReference type="PANTHER" id="PTHR43163">
    <property type="entry name" value="DIPEPTIDE TRANSPORT SYSTEM PERMEASE PROTEIN DPPB-RELATED"/>
    <property type="match status" value="1"/>
</dbReference>
<dbReference type="GO" id="GO:0005886">
    <property type="term" value="C:plasma membrane"/>
    <property type="evidence" value="ECO:0007669"/>
    <property type="project" value="UniProtKB-SubCell"/>
</dbReference>
<dbReference type="PROSITE" id="PS50928">
    <property type="entry name" value="ABC_TM1"/>
    <property type="match status" value="1"/>
</dbReference>
<feature type="transmembrane region" description="Helical" evidence="7">
    <location>
        <begin position="282"/>
        <end position="308"/>
    </location>
</feature>
<keyword evidence="2 7" id="KW-0813">Transport</keyword>
<keyword evidence="4 7" id="KW-0812">Transmembrane</keyword>
<accession>A0A2T0XD26</accession>
<dbReference type="Gene3D" id="1.10.3720.10">
    <property type="entry name" value="MetI-like"/>
    <property type="match status" value="1"/>
</dbReference>
<feature type="transmembrane region" description="Helical" evidence="7">
    <location>
        <begin position="101"/>
        <end position="124"/>
    </location>
</feature>
<keyword evidence="3" id="KW-1003">Cell membrane</keyword>
<keyword evidence="6 7" id="KW-0472">Membrane</keyword>
<feature type="transmembrane region" description="Helical" evidence="7">
    <location>
        <begin position="12"/>
        <end position="30"/>
    </location>
</feature>
<name>A0A2T0XD26_9BURK</name>
<evidence type="ECO:0000256" key="1">
    <source>
        <dbReference type="ARBA" id="ARBA00004651"/>
    </source>
</evidence>
<dbReference type="CDD" id="cd06261">
    <property type="entry name" value="TM_PBP2"/>
    <property type="match status" value="1"/>
</dbReference>
<feature type="domain" description="ABC transmembrane type-1" evidence="8">
    <location>
        <begin position="97"/>
        <end position="301"/>
    </location>
</feature>
<dbReference type="RefSeq" id="WP_106228398.1">
    <property type="nucleotide sequence ID" value="NZ_PVTV01000016.1"/>
</dbReference>
<evidence type="ECO:0000256" key="4">
    <source>
        <dbReference type="ARBA" id="ARBA00022692"/>
    </source>
</evidence>
<dbReference type="Proteomes" id="UP000238308">
    <property type="component" value="Unassembled WGS sequence"/>
</dbReference>
<dbReference type="Pfam" id="PF19300">
    <property type="entry name" value="BPD_transp_1_N"/>
    <property type="match status" value="1"/>
</dbReference>
<feature type="transmembrane region" description="Helical" evidence="7">
    <location>
        <begin position="136"/>
        <end position="158"/>
    </location>
</feature>
<evidence type="ECO:0000313" key="9">
    <source>
        <dbReference type="EMBL" id="PRY96812.1"/>
    </source>
</evidence>
<dbReference type="Pfam" id="PF00528">
    <property type="entry name" value="BPD_transp_1"/>
    <property type="match status" value="1"/>
</dbReference>
<evidence type="ECO:0000256" key="3">
    <source>
        <dbReference type="ARBA" id="ARBA00022475"/>
    </source>
</evidence>
<evidence type="ECO:0000313" key="10">
    <source>
        <dbReference type="Proteomes" id="UP000238308"/>
    </source>
</evidence>
<gene>
    <name evidence="9" type="ORF">BCM14_2567</name>
</gene>
<proteinExistence type="inferred from homology"/>
<evidence type="ECO:0000256" key="7">
    <source>
        <dbReference type="RuleBase" id="RU363032"/>
    </source>
</evidence>
<keyword evidence="5 7" id="KW-1133">Transmembrane helix</keyword>
<comment type="similarity">
    <text evidence="7">Belongs to the binding-protein-dependent transport system permease family.</text>
</comment>
<evidence type="ECO:0000256" key="6">
    <source>
        <dbReference type="ARBA" id="ARBA00023136"/>
    </source>
</evidence>
<dbReference type="AlphaFoldDB" id="A0A2T0XD26"/>
<dbReference type="InterPro" id="IPR045621">
    <property type="entry name" value="BPD_transp_1_N"/>
</dbReference>
<dbReference type="SUPFAM" id="SSF161098">
    <property type="entry name" value="MetI-like"/>
    <property type="match status" value="1"/>
</dbReference>
<comment type="caution">
    <text evidence="9">The sequence shown here is derived from an EMBL/GenBank/DDBJ whole genome shotgun (WGS) entry which is preliminary data.</text>
</comment>
<protein>
    <submittedName>
        <fullName evidence="9">Peptide/nickel transport system permease protein</fullName>
    </submittedName>
</protein>
<feature type="transmembrane region" description="Helical" evidence="7">
    <location>
        <begin position="240"/>
        <end position="262"/>
    </location>
</feature>
<comment type="subcellular location">
    <subcellularLocation>
        <location evidence="1 7">Cell membrane</location>
        <topology evidence="1 7">Multi-pass membrane protein</topology>
    </subcellularLocation>
</comment>
<evidence type="ECO:0000256" key="2">
    <source>
        <dbReference type="ARBA" id="ARBA00022448"/>
    </source>
</evidence>
<keyword evidence="10" id="KW-1185">Reference proteome</keyword>
<organism evidence="9 10">
    <name type="scientific">Jezberella montanilacus</name>
    <dbReference type="NCBI Taxonomy" id="323426"/>
    <lineage>
        <taxon>Bacteria</taxon>
        <taxon>Pseudomonadati</taxon>
        <taxon>Pseudomonadota</taxon>
        <taxon>Betaproteobacteria</taxon>
        <taxon>Burkholderiales</taxon>
        <taxon>Alcaligenaceae</taxon>
        <taxon>Jezberella</taxon>
    </lineage>
</organism>
<reference evidence="9 10" key="1">
    <citation type="submission" date="2018-03" db="EMBL/GenBank/DDBJ databases">
        <title>Genomic Encyclopedia of Type Strains, Phase III (KMG-III): the genomes of soil and plant-associated and newly described type strains.</title>
        <authorList>
            <person name="Whitman W."/>
        </authorList>
    </citation>
    <scope>NUCLEOTIDE SEQUENCE [LARGE SCALE GENOMIC DNA]</scope>
    <source>
        <strain evidence="9 10">MWH-P2sevCIIIb</strain>
    </source>
</reference>
<dbReference type="PANTHER" id="PTHR43163:SF6">
    <property type="entry name" value="DIPEPTIDE TRANSPORT SYSTEM PERMEASE PROTEIN DPPB-RELATED"/>
    <property type="match status" value="1"/>
</dbReference>
<sequence>MIDFALKRIGGLVFVLLLTSFVIFALIGLMPGDPIDLLMSANPNMMPEDVTKLRAIYGVDQPIWSRYSSWLQAALSGDFGFSRMQHRPVMEILIPALGNTIILTATAFVISVSLAMILGTLAAVNQGRKIDRLISLFAFLVISVPGFWLGLMFIYLFAVKFGVLPAGGMPRTDQQYQPIAYLILPCLTLVLIEIGGLTRYVRSAMIEALGQDYIRTARAKGQTQFAIVCRHALRNAMIPIMTIIALGFGHLLSGATLIETMFGWRGMGRLIYESIMGNDYNLALVCLLVTTLMVLLGSIIADISYSILDPRIGLSGRRK</sequence>
<dbReference type="OrthoDB" id="9803623at2"/>
<evidence type="ECO:0000259" key="8">
    <source>
        <dbReference type="PROSITE" id="PS50928"/>
    </source>
</evidence>
<evidence type="ECO:0000256" key="5">
    <source>
        <dbReference type="ARBA" id="ARBA00022989"/>
    </source>
</evidence>
<dbReference type="GO" id="GO:0055085">
    <property type="term" value="P:transmembrane transport"/>
    <property type="evidence" value="ECO:0007669"/>
    <property type="project" value="InterPro"/>
</dbReference>
<dbReference type="InterPro" id="IPR000515">
    <property type="entry name" value="MetI-like"/>
</dbReference>
<dbReference type="EMBL" id="PVTV01000016">
    <property type="protein sequence ID" value="PRY96812.1"/>
    <property type="molecule type" value="Genomic_DNA"/>
</dbReference>
<feature type="transmembrane region" description="Helical" evidence="7">
    <location>
        <begin position="178"/>
        <end position="197"/>
    </location>
</feature>
<dbReference type="InterPro" id="IPR035906">
    <property type="entry name" value="MetI-like_sf"/>
</dbReference>